<dbReference type="AlphaFoldDB" id="A0AAU9JRY8"/>
<keyword evidence="2" id="KW-1185">Reference proteome</keyword>
<accession>A0AAU9JRY8</accession>
<organism evidence="1 2">
    <name type="scientific">Blepharisma stoltei</name>
    <dbReference type="NCBI Taxonomy" id="1481888"/>
    <lineage>
        <taxon>Eukaryota</taxon>
        <taxon>Sar</taxon>
        <taxon>Alveolata</taxon>
        <taxon>Ciliophora</taxon>
        <taxon>Postciliodesmatophora</taxon>
        <taxon>Heterotrichea</taxon>
        <taxon>Heterotrichida</taxon>
        <taxon>Blepharismidae</taxon>
        <taxon>Blepharisma</taxon>
    </lineage>
</organism>
<evidence type="ECO:0000313" key="1">
    <source>
        <dbReference type="EMBL" id="CAG9326212.1"/>
    </source>
</evidence>
<sequence length="108" mass="12896">MIKVSSKKLLKLREEINKMATKKMAKTILYRCKVELALRYLIAGLTRTSSALSLKYPRKDVEIKKIDIILGHEDETVALLKRLYIIKFEINSKFKWNDKNKIYYIYFY</sequence>
<reference evidence="1" key="1">
    <citation type="submission" date="2021-09" db="EMBL/GenBank/DDBJ databases">
        <authorList>
            <consortium name="AG Swart"/>
            <person name="Singh M."/>
            <person name="Singh A."/>
            <person name="Seah K."/>
            <person name="Emmerich C."/>
        </authorList>
    </citation>
    <scope>NUCLEOTIDE SEQUENCE</scope>
    <source>
        <strain evidence="1">ATCC30299</strain>
    </source>
</reference>
<dbReference type="EMBL" id="CAJZBQ010000040">
    <property type="protein sequence ID" value="CAG9326212.1"/>
    <property type="molecule type" value="Genomic_DNA"/>
</dbReference>
<protein>
    <submittedName>
        <fullName evidence="1">Uncharacterized protein</fullName>
    </submittedName>
</protein>
<proteinExistence type="predicted"/>
<gene>
    <name evidence="1" type="ORF">BSTOLATCC_MIC40643</name>
</gene>
<comment type="caution">
    <text evidence="1">The sequence shown here is derived from an EMBL/GenBank/DDBJ whole genome shotgun (WGS) entry which is preliminary data.</text>
</comment>
<evidence type="ECO:0000313" key="2">
    <source>
        <dbReference type="Proteomes" id="UP001162131"/>
    </source>
</evidence>
<dbReference type="Proteomes" id="UP001162131">
    <property type="component" value="Unassembled WGS sequence"/>
</dbReference>
<name>A0AAU9JRY8_9CILI</name>